<comment type="caution">
    <text evidence="1">The sequence shown here is derived from an EMBL/GenBank/DDBJ whole genome shotgun (WGS) entry which is preliminary data.</text>
</comment>
<sequence length="251" mass="29510">MKYLFFLFLPFQFLIAQNSKNTGHIIYQVSLTEPFFYSDEFRRDYEEGYQRTLVRDSLMNAVELGVAFTKKSSQSFLLRDYDTKNYNLDHEALYKANGEPDYTYSVATKTATASMDYWDKLVSISVDLNSKWKIDFSKSKKIDGYTCYYATYTGKNLWYLVTEKSIYAWFTTDLPLPFGPLHYHGLPGLIIELNIENIRYTAKKIAFNDTYSSKLKPKKLSKHEVLTDEEFINTREDIKRRYKRIIIQGGN</sequence>
<dbReference type="Proteomes" id="UP000252249">
    <property type="component" value="Unassembled WGS sequence"/>
</dbReference>
<dbReference type="InterPro" id="IPR005901">
    <property type="entry name" value="GLPGLI"/>
</dbReference>
<evidence type="ECO:0000313" key="2">
    <source>
        <dbReference type="Proteomes" id="UP000252249"/>
    </source>
</evidence>
<keyword evidence="2" id="KW-1185">Reference proteome</keyword>
<organism evidence="1 2">
    <name type="scientific">Oceanihabitans sediminis</name>
    <dbReference type="NCBI Taxonomy" id="1812012"/>
    <lineage>
        <taxon>Bacteria</taxon>
        <taxon>Pseudomonadati</taxon>
        <taxon>Bacteroidota</taxon>
        <taxon>Flavobacteriia</taxon>
        <taxon>Flavobacteriales</taxon>
        <taxon>Flavobacteriaceae</taxon>
        <taxon>Oceanihabitans</taxon>
    </lineage>
</organism>
<dbReference type="Pfam" id="PF09697">
    <property type="entry name" value="Porph_ging"/>
    <property type="match status" value="1"/>
</dbReference>
<dbReference type="OrthoDB" id="1429333at2"/>
<accession>A0A368P688</accession>
<reference evidence="1 2" key="1">
    <citation type="submission" date="2018-07" db="EMBL/GenBank/DDBJ databases">
        <title>Oceanihabitans testaceum sp. nov., isolated from marine sediment.</title>
        <authorList>
            <person name="Li C.-M."/>
        </authorList>
    </citation>
    <scope>NUCLEOTIDE SEQUENCE [LARGE SCALE GENOMIC DNA]</scope>
    <source>
        <strain evidence="1 2">S9-10</strain>
    </source>
</reference>
<dbReference type="NCBIfam" id="TIGR01200">
    <property type="entry name" value="GLPGLI"/>
    <property type="match status" value="1"/>
</dbReference>
<dbReference type="EMBL" id="QPIG01000001">
    <property type="protein sequence ID" value="RCU58342.1"/>
    <property type="molecule type" value="Genomic_DNA"/>
</dbReference>
<protein>
    <submittedName>
        <fullName evidence="1">GLPGLI family protein</fullName>
    </submittedName>
</protein>
<dbReference type="AlphaFoldDB" id="A0A368P688"/>
<gene>
    <name evidence="1" type="ORF">DU428_02910</name>
</gene>
<evidence type="ECO:0000313" key="1">
    <source>
        <dbReference type="EMBL" id="RCU58342.1"/>
    </source>
</evidence>
<dbReference type="RefSeq" id="WP_113965766.1">
    <property type="nucleotide sequence ID" value="NZ_JBLWTE010000001.1"/>
</dbReference>
<proteinExistence type="predicted"/>
<name>A0A368P688_9FLAO</name>